<dbReference type="InterPro" id="IPR036388">
    <property type="entry name" value="WH-like_DNA-bd_sf"/>
</dbReference>
<evidence type="ECO:0000313" key="2">
    <source>
        <dbReference type="EMBL" id="MCQ4121554.1"/>
    </source>
</evidence>
<dbReference type="InterPro" id="IPR036390">
    <property type="entry name" value="WH_DNA-bd_sf"/>
</dbReference>
<reference evidence="2 3" key="1">
    <citation type="submission" date="2022-07" db="EMBL/GenBank/DDBJ databases">
        <title>Degradation activity of malathion, p-nitrophenol and potential low-temperature adaptation strategy of Rhodococcus sp. FXJ9.536.</title>
        <authorList>
            <person name="Huang J."/>
            <person name="Huang Y."/>
        </authorList>
    </citation>
    <scope>NUCLEOTIDE SEQUENCE [LARGE SCALE GENOMIC DNA]</scope>
    <source>
        <strain evidence="2 3">FXJ9.536</strain>
    </source>
</reference>
<dbReference type="EMBL" id="JANFQF010000019">
    <property type="protein sequence ID" value="MCQ4121554.1"/>
    <property type="molecule type" value="Genomic_DNA"/>
</dbReference>
<dbReference type="InterPro" id="IPR011991">
    <property type="entry name" value="ArsR-like_HTH"/>
</dbReference>
<evidence type="ECO:0000313" key="3">
    <source>
        <dbReference type="Proteomes" id="UP001524501"/>
    </source>
</evidence>
<protein>
    <submittedName>
        <fullName evidence="2">Helix-turn-helix domain-containing protein</fullName>
    </submittedName>
</protein>
<dbReference type="SUPFAM" id="SSF46785">
    <property type="entry name" value="Winged helix' DNA-binding domain"/>
    <property type="match status" value="1"/>
</dbReference>
<sequence length="252" mass="26737">MSTPGSADPAVLAALSNLDDPLRRRLFEYVTEGDAPVSREQAAAAVEIGRTLAAYHLDKLAAAGLLTVSYQRPPGRGGPGGGRPAKLYTRATTELSLSVPPRDYEMLARLLVSSVEQDTRGAVRAAVNEAAVDAGKAAAVAAGGDLLTALRGCGYLPQVDDDGRINLRNCPFHLVARDHLDVVCGLNLRLVEGVIAGSTQPTSHAELNPRPDRCCVVVQLATADPDREREDQGTELGDQRSDDLDRSRPAPR</sequence>
<organism evidence="2 3">
    <name type="scientific">Rhodococcus tibetensis</name>
    <dbReference type="NCBI Taxonomy" id="2965064"/>
    <lineage>
        <taxon>Bacteria</taxon>
        <taxon>Bacillati</taxon>
        <taxon>Actinomycetota</taxon>
        <taxon>Actinomycetes</taxon>
        <taxon>Mycobacteriales</taxon>
        <taxon>Nocardiaceae</taxon>
        <taxon>Rhodococcus</taxon>
    </lineage>
</organism>
<evidence type="ECO:0000256" key="1">
    <source>
        <dbReference type="SAM" id="MobiDB-lite"/>
    </source>
</evidence>
<dbReference type="RefSeq" id="WP_255972202.1">
    <property type="nucleotide sequence ID" value="NZ_JANFQF010000019.1"/>
</dbReference>
<proteinExistence type="predicted"/>
<dbReference type="Gene3D" id="1.10.10.10">
    <property type="entry name" value="Winged helix-like DNA-binding domain superfamily/Winged helix DNA-binding domain"/>
    <property type="match status" value="1"/>
</dbReference>
<dbReference type="CDD" id="cd00090">
    <property type="entry name" value="HTH_ARSR"/>
    <property type="match status" value="1"/>
</dbReference>
<dbReference type="Pfam" id="PF12840">
    <property type="entry name" value="HTH_20"/>
    <property type="match status" value="1"/>
</dbReference>
<name>A0ABT1QGZ3_9NOCA</name>
<feature type="compositionally biased region" description="Basic and acidic residues" evidence="1">
    <location>
        <begin position="224"/>
        <end position="252"/>
    </location>
</feature>
<feature type="region of interest" description="Disordered" evidence="1">
    <location>
        <begin position="221"/>
        <end position="252"/>
    </location>
</feature>
<comment type="caution">
    <text evidence="2">The sequence shown here is derived from an EMBL/GenBank/DDBJ whole genome shotgun (WGS) entry which is preliminary data.</text>
</comment>
<accession>A0ABT1QGZ3</accession>
<dbReference type="Proteomes" id="UP001524501">
    <property type="component" value="Unassembled WGS sequence"/>
</dbReference>
<gene>
    <name evidence="2" type="ORF">NOF53_20695</name>
</gene>
<keyword evidence="3" id="KW-1185">Reference proteome</keyword>